<evidence type="ECO:0000256" key="3">
    <source>
        <dbReference type="ARBA" id="ARBA00022840"/>
    </source>
</evidence>
<dbReference type="UniPathway" id="UPA00241">
    <property type="reaction ID" value="UER00356"/>
</dbReference>
<dbReference type="EC" id="2.7.1.24" evidence="5 6"/>
<dbReference type="NCBIfam" id="TIGR00152">
    <property type="entry name" value="dephospho-CoA kinase"/>
    <property type="match status" value="1"/>
</dbReference>
<dbReference type="Pfam" id="PF01121">
    <property type="entry name" value="CoaE"/>
    <property type="match status" value="1"/>
</dbReference>
<gene>
    <name evidence="5" type="primary">coaE</name>
    <name evidence="7" type="ORF">SAMN05877753_105207</name>
</gene>
<dbReference type="Proteomes" id="UP000219546">
    <property type="component" value="Unassembled WGS sequence"/>
</dbReference>
<dbReference type="AlphaFoldDB" id="A0A285CVJ9"/>
<comment type="similarity">
    <text evidence="1 5">Belongs to the CoaE family.</text>
</comment>
<protein>
    <recommendedName>
        <fullName evidence="5 6">Dephospho-CoA kinase</fullName>
        <ecNumber evidence="5 6">2.7.1.24</ecNumber>
    </recommendedName>
    <alternativeName>
        <fullName evidence="5">Dephosphocoenzyme A kinase</fullName>
    </alternativeName>
</protein>
<comment type="subcellular location">
    <subcellularLocation>
        <location evidence="5">Cytoplasm</location>
    </subcellularLocation>
</comment>
<dbReference type="GO" id="GO:0005524">
    <property type="term" value="F:ATP binding"/>
    <property type="evidence" value="ECO:0007669"/>
    <property type="project" value="UniProtKB-UniRule"/>
</dbReference>
<evidence type="ECO:0000256" key="5">
    <source>
        <dbReference type="HAMAP-Rule" id="MF_00376"/>
    </source>
</evidence>
<evidence type="ECO:0000256" key="2">
    <source>
        <dbReference type="ARBA" id="ARBA00022741"/>
    </source>
</evidence>
<dbReference type="PROSITE" id="PS51219">
    <property type="entry name" value="DPCK"/>
    <property type="match status" value="1"/>
</dbReference>
<proteinExistence type="inferred from homology"/>
<keyword evidence="5" id="KW-0963">Cytoplasm</keyword>
<keyword evidence="5" id="KW-0808">Transferase</keyword>
<dbReference type="HAMAP" id="MF_00376">
    <property type="entry name" value="Dephospho_CoA_kinase"/>
    <property type="match status" value="1"/>
</dbReference>
<evidence type="ECO:0000313" key="7">
    <source>
        <dbReference type="EMBL" id="SNX71445.1"/>
    </source>
</evidence>
<dbReference type="InterPro" id="IPR001977">
    <property type="entry name" value="Depp_CoAkinase"/>
</dbReference>
<dbReference type="RefSeq" id="WP_097159177.1">
    <property type="nucleotide sequence ID" value="NZ_JBEPMQ010000004.1"/>
</dbReference>
<keyword evidence="2 5" id="KW-0547">Nucleotide-binding</keyword>
<sequence length="198" mass="22555">MNTIGITGGISSGKSTISNTLKEWGFTVIDADVQARVVAQPNQEAYQEIVKSFGSEILLPDGHINRSMLGEIIFNNKEKRDLLNSIVHPAVRKNMLSEKEKAYKRGEDTVFMDIPLLYESKLTHYVEKVIVVYVDPSVQLKRLMERNQLTEEDALSRIKAQLPLEDKKKWADAVIDNNGTIDETKQQLKKILEEWNIL</sequence>
<feature type="binding site" evidence="5">
    <location>
        <begin position="11"/>
        <end position="16"/>
    </location>
    <ligand>
        <name>ATP</name>
        <dbReference type="ChEBI" id="CHEBI:30616"/>
    </ligand>
</feature>
<dbReference type="CDD" id="cd02022">
    <property type="entry name" value="DPCK"/>
    <property type="match status" value="1"/>
</dbReference>
<dbReference type="GO" id="GO:0005737">
    <property type="term" value="C:cytoplasm"/>
    <property type="evidence" value="ECO:0007669"/>
    <property type="project" value="UniProtKB-SubCell"/>
</dbReference>
<comment type="pathway">
    <text evidence="5">Cofactor biosynthesis; coenzyme A biosynthesis; CoA from (R)-pantothenate: step 5/5.</text>
</comment>
<dbReference type="PANTHER" id="PTHR10695">
    <property type="entry name" value="DEPHOSPHO-COA KINASE-RELATED"/>
    <property type="match status" value="1"/>
</dbReference>
<dbReference type="SUPFAM" id="SSF52540">
    <property type="entry name" value="P-loop containing nucleoside triphosphate hydrolases"/>
    <property type="match status" value="1"/>
</dbReference>
<dbReference type="InterPro" id="IPR027417">
    <property type="entry name" value="P-loop_NTPase"/>
</dbReference>
<dbReference type="PANTHER" id="PTHR10695:SF46">
    <property type="entry name" value="BIFUNCTIONAL COENZYME A SYNTHASE-RELATED"/>
    <property type="match status" value="1"/>
</dbReference>
<dbReference type="GO" id="GO:0015937">
    <property type="term" value="P:coenzyme A biosynthetic process"/>
    <property type="evidence" value="ECO:0007669"/>
    <property type="project" value="UniProtKB-UniRule"/>
</dbReference>
<dbReference type="EMBL" id="OAOP01000005">
    <property type="protein sequence ID" value="SNX71445.1"/>
    <property type="molecule type" value="Genomic_DNA"/>
</dbReference>
<dbReference type="FunFam" id="3.40.50.300:FF:000485">
    <property type="entry name" value="Dephospho-CoA kinase CAB5"/>
    <property type="match status" value="1"/>
</dbReference>
<keyword evidence="8" id="KW-1185">Reference proteome</keyword>
<dbReference type="Gene3D" id="3.40.50.300">
    <property type="entry name" value="P-loop containing nucleotide triphosphate hydrolases"/>
    <property type="match status" value="1"/>
</dbReference>
<keyword evidence="5 7" id="KW-0418">Kinase</keyword>
<reference evidence="7 8" key="1">
    <citation type="submission" date="2017-08" db="EMBL/GenBank/DDBJ databases">
        <authorList>
            <person name="de Groot N.N."/>
        </authorList>
    </citation>
    <scope>NUCLEOTIDE SEQUENCE [LARGE SCALE GENOMIC DNA]</scope>
    <source>
        <strain evidence="7 8">JC228</strain>
    </source>
</reference>
<dbReference type="GO" id="GO:0004140">
    <property type="term" value="F:dephospho-CoA kinase activity"/>
    <property type="evidence" value="ECO:0007669"/>
    <property type="project" value="UniProtKB-UniRule"/>
</dbReference>
<comment type="function">
    <text evidence="5">Catalyzes the phosphorylation of the 3'-hydroxyl group of dephosphocoenzyme A to form coenzyme A.</text>
</comment>
<keyword evidence="3 5" id="KW-0067">ATP-binding</keyword>
<evidence type="ECO:0000256" key="4">
    <source>
        <dbReference type="ARBA" id="ARBA00022993"/>
    </source>
</evidence>
<name>A0A285CVJ9_9BACI</name>
<dbReference type="OrthoDB" id="9812943at2"/>
<keyword evidence="4 5" id="KW-0173">Coenzyme A biosynthesis</keyword>
<organism evidence="7 8">
    <name type="scientific">Bacillus oleivorans</name>
    <dbReference type="NCBI Taxonomy" id="1448271"/>
    <lineage>
        <taxon>Bacteria</taxon>
        <taxon>Bacillati</taxon>
        <taxon>Bacillota</taxon>
        <taxon>Bacilli</taxon>
        <taxon>Bacillales</taxon>
        <taxon>Bacillaceae</taxon>
        <taxon>Bacillus</taxon>
    </lineage>
</organism>
<evidence type="ECO:0000256" key="1">
    <source>
        <dbReference type="ARBA" id="ARBA00009018"/>
    </source>
</evidence>
<evidence type="ECO:0000256" key="6">
    <source>
        <dbReference type="NCBIfam" id="TIGR00152"/>
    </source>
</evidence>
<comment type="catalytic activity">
    <reaction evidence="5">
        <text>3'-dephospho-CoA + ATP = ADP + CoA + H(+)</text>
        <dbReference type="Rhea" id="RHEA:18245"/>
        <dbReference type="ChEBI" id="CHEBI:15378"/>
        <dbReference type="ChEBI" id="CHEBI:30616"/>
        <dbReference type="ChEBI" id="CHEBI:57287"/>
        <dbReference type="ChEBI" id="CHEBI:57328"/>
        <dbReference type="ChEBI" id="CHEBI:456216"/>
        <dbReference type="EC" id="2.7.1.24"/>
    </reaction>
</comment>
<evidence type="ECO:0000313" key="8">
    <source>
        <dbReference type="Proteomes" id="UP000219546"/>
    </source>
</evidence>
<accession>A0A285CVJ9</accession>